<dbReference type="Gene3D" id="2.180.10.10">
    <property type="entry name" value="RHS repeat-associated core"/>
    <property type="match status" value="2"/>
</dbReference>
<dbReference type="InterPro" id="IPR031325">
    <property type="entry name" value="RHS_repeat"/>
</dbReference>
<proteinExistence type="predicted"/>
<evidence type="ECO:0008006" key="3">
    <source>
        <dbReference type="Google" id="ProtNLM"/>
    </source>
</evidence>
<protein>
    <recommendedName>
        <fullName evidence="3">RHS repeat-associated core domain-containing protein</fullName>
    </recommendedName>
</protein>
<sequence>KAGYCTSVSHSMLGCASFTRDKAGRVVSTRHDGVCDQWVYKNGFVVEHTHRDKNSQTTSSRIERDVWGRVTRIHTPDETVSYSYDDANQLLHSSSSTGASCTWQYSPAGQVTRIEQHDSTTGGGVSTFVYDTAGELVSSTCILPTGVSRVTRYEYDMNGRRTRSHVCVDDKACEDTVFDWDTRGFLTCIEKTQHGHTPTRYDMHVNALGVLTRVNNTRVQWDINTSIPLVTSVDDCPVESLDGVSYLGTGMSSSWRRTRQQSLLNPYDSDTRGVPAYSHDVMLAEAGSVSVDGFTIMGARVYDCSTLGFLSPDPYPYLVPGAVWQSYTYNYAANNPLSLTDPTGFKPVTDISVINAYNTSRSLNIWENTKKFARNSLSWQTVAGLVITGVGAGLMFTGIGGPVGGA</sequence>
<feature type="non-terminal residue" evidence="1">
    <location>
        <position position="406"/>
    </location>
</feature>
<dbReference type="InterPro" id="IPR050708">
    <property type="entry name" value="T6SS_VgrG/RHS"/>
</dbReference>
<organism evidence="1 2">
    <name type="scientific">Alloscardovia venturai</name>
    <dbReference type="NCBI Taxonomy" id="1769421"/>
    <lineage>
        <taxon>Bacteria</taxon>
        <taxon>Bacillati</taxon>
        <taxon>Actinomycetota</taxon>
        <taxon>Actinomycetes</taxon>
        <taxon>Bifidobacteriales</taxon>
        <taxon>Bifidobacteriaceae</taxon>
        <taxon>Alloscardovia</taxon>
    </lineage>
</organism>
<dbReference type="EMBL" id="JBHTHQ010000033">
    <property type="protein sequence ID" value="MFD0705681.1"/>
    <property type="molecule type" value="Genomic_DNA"/>
</dbReference>
<dbReference type="RefSeq" id="WP_377939457.1">
    <property type="nucleotide sequence ID" value="NZ_JBHTHQ010000033.1"/>
</dbReference>
<evidence type="ECO:0000313" key="1">
    <source>
        <dbReference type="EMBL" id="MFD0705681.1"/>
    </source>
</evidence>
<evidence type="ECO:0000313" key="2">
    <source>
        <dbReference type="Proteomes" id="UP001597036"/>
    </source>
</evidence>
<reference evidence="2" key="1">
    <citation type="journal article" date="2019" name="Int. J. Syst. Evol. Microbiol.">
        <title>The Global Catalogue of Microorganisms (GCM) 10K type strain sequencing project: providing services to taxonomists for standard genome sequencing and annotation.</title>
        <authorList>
            <consortium name="The Broad Institute Genomics Platform"/>
            <consortium name="The Broad Institute Genome Sequencing Center for Infectious Disease"/>
            <person name="Wu L."/>
            <person name="Ma J."/>
        </authorList>
    </citation>
    <scope>NUCLEOTIDE SEQUENCE [LARGE SCALE GENOMIC DNA]</scope>
    <source>
        <strain evidence="2">CCM 8604</strain>
    </source>
</reference>
<comment type="caution">
    <text evidence="1">The sequence shown here is derived from an EMBL/GenBank/DDBJ whole genome shotgun (WGS) entry which is preliminary data.</text>
</comment>
<dbReference type="Pfam" id="PF05593">
    <property type="entry name" value="RHS_repeat"/>
    <property type="match status" value="1"/>
</dbReference>
<dbReference type="PANTHER" id="PTHR32305">
    <property type="match status" value="1"/>
</dbReference>
<dbReference type="Proteomes" id="UP001597036">
    <property type="component" value="Unassembled WGS sequence"/>
</dbReference>
<name>A0ABW2YAR4_9BIFI</name>
<feature type="non-terminal residue" evidence="1">
    <location>
        <position position="1"/>
    </location>
</feature>
<gene>
    <name evidence="1" type="ORF">ACFQY8_08000</name>
</gene>
<keyword evidence="2" id="KW-1185">Reference proteome</keyword>
<accession>A0ABW2YAR4</accession>
<dbReference type="PANTHER" id="PTHR32305:SF15">
    <property type="entry name" value="PROTEIN RHSA-RELATED"/>
    <property type="match status" value="1"/>
</dbReference>